<dbReference type="Pfam" id="PF05711">
    <property type="entry name" value="TylF"/>
    <property type="match status" value="1"/>
</dbReference>
<dbReference type="Proteomes" id="UP000179252">
    <property type="component" value="Unassembled WGS sequence"/>
</dbReference>
<evidence type="ECO:0008006" key="3">
    <source>
        <dbReference type="Google" id="ProtNLM"/>
    </source>
</evidence>
<dbReference type="Gene3D" id="3.40.50.150">
    <property type="entry name" value="Vaccinia Virus protein VP39"/>
    <property type="match status" value="1"/>
</dbReference>
<name>A0A1F5FWS7_9BACT</name>
<dbReference type="InterPro" id="IPR029063">
    <property type="entry name" value="SAM-dependent_MTases_sf"/>
</dbReference>
<organism evidence="1 2">
    <name type="scientific">Candidatus Curtissbacteria bacterium RBG_13_40_7</name>
    <dbReference type="NCBI Taxonomy" id="1797706"/>
    <lineage>
        <taxon>Bacteria</taxon>
        <taxon>Candidatus Curtissiibacteriota</taxon>
    </lineage>
</organism>
<proteinExistence type="predicted"/>
<evidence type="ECO:0000313" key="1">
    <source>
        <dbReference type="EMBL" id="OGD84076.1"/>
    </source>
</evidence>
<dbReference type="EMBL" id="MFAU01000030">
    <property type="protein sequence ID" value="OGD84076.1"/>
    <property type="molecule type" value="Genomic_DNA"/>
</dbReference>
<sequence length="204" mass="24018">MSEEIKNKVIEMLGDRIPARAGEEEWLEHYLEYWQLFLEAQKVSAIEGDFAELGVARGESARMICEGKGDKLLHLFDTFEGLPEPEKIEKTRFNFFKGKYKGDFDEVRKYLKNYERVIFYKGFFPDSAESAKEIMFSFVHLDADLRKTTEEGLKFFYPRLVTNGIIIAHDFRARFIGSVFEEFFKDKPEKIEFLFDGQCIVRKK</sequence>
<dbReference type="InterPro" id="IPR008884">
    <property type="entry name" value="TylF_MeTrfase"/>
</dbReference>
<accession>A0A1F5FWS7</accession>
<evidence type="ECO:0000313" key="2">
    <source>
        <dbReference type="Proteomes" id="UP000179252"/>
    </source>
</evidence>
<protein>
    <recommendedName>
        <fullName evidence="3">Class I SAM-dependent methyltransferase</fullName>
    </recommendedName>
</protein>
<comment type="caution">
    <text evidence="1">The sequence shown here is derived from an EMBL/GenBank/DDBJ whole genome shotgun (WGS) entry which is preliminary data.</text>
</comment>
<dbReference type="PANTHER" id="PTHR40036">
    <property type="entry name" value="MACROCIN O-METHYLTRANSFERASE"/>
    <property type="match status" value="1"/>
</dbReference>
<reference evidence="1 2" key="1">
    <citation type="journal article" date="2016" name="Nat. Commun.">
        <title>Thousands of microbial genomes shed light on interconnected biogeochemical processes in an aquifer system.</title>
        <authorList>
            <person name="Anantharaman K."/>
            <person name="Brown C.T."/>
            <person name="Hug L.A."/>
            <person name="Sharon I."/>
            <person name="Castelle C.J."/>
            <person name="Probst A.J."/>
            <person name="Thomas B.C."/>
            <person name="Singh A."/>
            <person name="Wilkins M.J."/>
            <person name="Karaoz U."/>
            <person name="Brodie E.L."/>
            <person name="Williams K.H."/>
            <person name="Hubbard S.S."/>
            <person name="Banfield J.F."/>
        </authorList>
    </citation>
    <scope>NUCLEOTIDE SEQUENCE [LARGE SCALE GENOMIC DNA]</scope>
</reference>
<gene>
    <name evidence="1" type="ORF">A2165_01340</name>
</gene>
<dbReference type="PANTHER" id="PTHR40036:SF1">
    <property type="entry name" value="MACROCIN O-METHYLTRANSFERASE"/>
    <property type="match status" value="1"/>
</dbReference>
<dbReference type="AlphaFoldDB" id="A0A1F5FWS7"/>